<proteinExistence type="predicted"/>
<evidence type="ECO:0000313" key="2">
    <source>
        <dbReference type="EMBL" id="OAF64936.1"/>
    </source>
</evidence>
<keyword evidence="3" id="KW-1185">Reference proteome</keyword>
<keyword evidence="1" id="KW-1133">Transmembrane helix</keyword>
<evidence type="ECO:0000256" key="1">
    <source>
        <dbReference type="SAM" id="Phobius"/>
    </source>
</evidence>
<reference evidence="2 3" key="1">
    <citation type="submission" date="2016-04" db="EMBL/GenBank/DDBJ databases">
        <title>The genome of Intoshia linei affirms orthonectids as highly simplified spiralians.</title>
        <authorList>
            <person name="Mikhailov K.V."/>
            <person name="Slusarev G.S."/>
            <person name="Nikitin M.A."/>
            <person name="Logacheva M.D."/>
            <person name="Penin A."/>
            <person name="Aleoshin V."/>
            <person name="Panchin Y.V."/>
        </authorList>
    </citation>
    <scope>NUCLEOTIDE SEQUENCE [LARGE SCALE GENOMIC DNA]</scope>
    <source>
        <strain evidence="2">Intl2013</strain>
        <tissue evidence="2">Whole animal</tissue>
    </source>
</reference>
<dbReference type="Proteomes" id="UP000078046">
    <property type="component" value="Unassembled WGS sequence"/>
</dbReference>
<gene>
    <name evidence="2" type="ORF">A3Q56_07348</name>
</gene>
<keyword evidence="1" id="KW-0472">Membrane</keyword>
<comment type="caution">
    <text evidence="2">The sequence shown here is derived from an EMBL/GenBank/DDBJ whole genome shotgun (WGS) entry which is preliminary data.</text>
</comment>
<feature type="transmembrane region" description="Helical" evidence="1">
    <location>
        <begin position="37"/>
        <end position="56"/>
    </location>
</feature>
<name>A0A177ASG2_9BILA</name>
<feature type="transmembrane region" description="Helical" evidence="1">
    <location>
        <begin position="68"/>
        <end position="94"/>
    </location>
</feature>
<organism evidence="2 3">
    <name type="scientific">Intoshia linei</name>
    <dbReference type="NCBI Taxonomy" id="1819745"/>
    <lineage>
        <taxon>Eukaryota</taxon>
        <taxon>Metazoa</taxon>
        <taxon>Spiralia</taxon>
        <taxon>Lophotrochozoa</taxon>
        <taxon>Mesozoa</taxon>
        <taxon>Orthonectida</taxon>
        <taxon>Rhopaluridae</taxon>
        <taxon>Intoshia</taxon>
    </lineage>
</organism>
<accession>A0A177ASG2</accession>
<protein>
    <submittedName>
        <fullName evidence="2">Uncharacterized protein</fullName>
    </submittedName>
</protein>
<dbReference type="AlphaFoldDB" id="A0A177ASG2"/>
<keyword evidence="1" id="KW-0812">Transmembrane</keyword>
<dbReference type="EMBL" id="LWCA01001528">
    <property type="protein sequence ID" value="OAF64936.1"/>
    <property type="molecule type" value="Genomic_DNA"/>
</dbReference>
<evidence type="ECO:0000313" key="3">
    <source>
        <dbReference type="Proteomes" id="UP000078046"/>
    </source>
</evidence>
<sequence length="208" mass="24135">MVNTRIIARNRNQAYFDDIIIFESRIREIFQHCKQNCIKWTCLISLCIISWIFIVLKNIIYSENRLRSILYMLLSKYFILLTIINLCIYCFAIYKKIFPNLVKLNICSAVPTVAETDLVVLAVDFISKIKRNCVLCFEGFNFGNDTCDTASLLKNGITNWGFYISKVKNNGIMSGLYDETPKSLFIDKLRKTNLLSGILVYILHEQII</sequence>